<dbReference type="OrthoDB" id="595238at2"/>
<accession>B4SCW3</accession>
<evidence type="ECO:0000313" key="3">
    <source>
        <dbReference type="EMBL" id="ACF42797.1"/>
    </source>
</evidence>
<keyword evidence="2" id="KW-0472">Membrane</keyword>
<keyword evidence="2" id="KW-0812">Transmembrane</keyword>
<protein>
    <recommendedName>
        <fullName evidence="5">DUF883 domain-containing protein</fullName>
    </recommendedName>
</protein>
<dbReference type="EMBL" id="CP001110">
    <property type="protein sequence ID" value="ACF42797.1"/>
    <property type="molecule type" value="Genomic_DNA"/>
</dbReference>
<dbReference type="Proteomes" id="UP000002724">
    <property type="component" value="Chromosome"/>
</dbReference>
<dbReference type="STRING" id="324925.Ppha_0471"/>
<feature type="transmembrane region" description="Helical" evidence="2">
    <location>
        <begin position="70"/>
        <end position="87"/>
    </location>
</feature>
<gene>
    <name evidence="3" type="ordered locus">Ppha_0471</name>
</gene>
<feature type="compositionally biased region" description="Basic and acidic residues" evidence="1">
    <location>
        <begin position="7"/>
        <end position="27"/>
    </location>
</feature>
<reference evidence="3 4" key="1">
    <citation type="submission" date="2008-06" db="EMBL/GenBank/DDBJ databases">
        <title>Complete sequence of Pelodictyon phaeoclathratiforme BU-1.</title>
        <authorList>
            <consortium name="US DOE Joint Genome Institute"/>
            <person name="Lucas S."/>
            <person name="Copeland A."/>
            <person name="Lapidus A."/>
            <person name="Glavina del Rio T."/>
            <person name="Dalin E."/>
            <person name="Tice H."/>
            <person name="Bruce D."/>
            <person name="Goodwin L."/>
            <person name="Pitluck S."/>
            <person name="Schmutz J."/>
            <person name="Larimer F."/>
            <person name="Land M."/>
            <person name="Hauser L."/>
            <person name="Kyrpides N."/>
            <person name="Mikhailova N."/>
            <person name="Liu Z."/>
            <person name="Li T."/>
            <person name="Zhao F."/>
            <person name="Overmann J."/>
            <person name="Bryant D.A."/>
            <person name="Richardson P."/>
        </authorList>
    </citation>
    <scope>NUCLEOTIDE SEQUENCE [LARGE SCALE GENOMIC DNA]</scope>
    <source>
        <strain evidence="4">DSM 5477 / BU-1</strain>
    </source>
</reference>
<evidence type="ECO:0000256" key="2">
    <source>
        <dbReference type="SAM" id="Phobius"/>
    </source>
</evidence>
<dbReference type="eggNOG" id="ENOG502ZNKM">
    <property type="taxonomic scope" value="Bacteria"/>
</dbReference>
<dbReference type="HOGENOM" id="CLU_175368_0_0_10"/>
<feature type="region of interest" description="Disordered" evidence="1">
    <location>
        <begin position="1"/>
        <end position="27"/>
    </location>
</feature>
<evidence type="ECO:0000256" key="1">
    <source>
        <dbReference type="SAM" id="MobiDB-lite"/>
    </source>
</evidence>
<sequence>MEQEVEVTIHRSKPADPVEEPQHETKIPEQLKELSETISDTFSSFRESDSYEWLLKKADKATDYVKKNPMPAILVSLGAGTLFGLLFKKRR</sequence>
<evidence type="ECO:0008006" key="5">
    <source>
        <dbReference type="Google" id="ProtNLM"/>
    </source>
</evidence>
<dbReference type="RefSeq" id="WP_012507292.1">
    <property type="nucleotide sequence ID" value="NC_011060.1"/>
</dbReference>
<name>B4SCW3_PELPB</name>
<dbReference type="AlphaFoldDB" id="B4SCW3"/>
<keyword evidence="4" id="KW-1185">Reference proteome</keyword>
<dbReference type="KEGG" id="pph:Ppha_0471"/>
<keyword evidence="2" id="KW-1133">Transmembrane helix</keyword>
<evidence type="ECO:0000313" key="4">
    <source>
        <dbReference type="Proteomes" id="UP000002724"/>
    </source>
</evidence>
<proteinExistence type="predicted"/>
<organism evidence="3 4">
    <name type="scientific">Pelodictyon phaeoclathratiforme (strain DSM 5477 / BU-1)</name>
    <dbReference type="NCBI Taxonomy" id="324925"/>
    <lineage>
        <taxon>Bacteria</taxon>
        <taxon>Pseudomonadati</taxon>
        <taxon>Chlorobiota</taxon>
        <taxon>Chlorobiia</taxon>
        <taxon>Chlorobiales</taxon>
        <taxon>Chlorobiaceae</taxon>
        <taxon>Chlorobium/Pelodictyon group</taxon>
        <taxon>Pelodictyon</taxon>
    </lineage>
</organism>